<dbReference type="Gene3D" id="3.30.465.10">
    <property type="match status" value="1"/>
</dbReference>
<dbReference type="GO" id="GO:0071949">
    <property type="term" value="F:FAD binding"/>
    <property type="evidence" value="ECO:0007669"/>
    <property type="project" value="InterPro"/>
</dbReference>
<dbReference type="EMBL" id="JACHML010000001">
    <property type="protein sequence ID" value="MBB6392668.1"/>
    <property type="molecule type" value="Genomic_DNA"/>
</dbReference>
<evidence type="ECO:0000256" key="4">
    <source>
        <dbReference type="ARBA" id="ARBA00022827"/>
    </source>
</evidence>
<keyword evidence="4" id="KW-0274">FAD</keyword>
<dbReference type="PROSITE" id="PS00862">
    <property type="entry name" value="OX2_COVAL_FAD"/>
    <property type="match status" value="1"/>
</dbReference>
<evidence type="ECO:0000256" key="1">
    <source>
        <dbReference type="ARBA" id="ARBA00001974"/>
    </source>
</evidence>
<dbReference type="InterPro" id="IPR006093">
    <property type="entry name" value="Oxy_OxRdtase_FAD_BS"/>
</dbReference>
<dbReference type="GO" id="GO:0016491">
    <property type="term" value="F:oxidoreductase activity"/>
    <property type="evidence" value="ECO:0007669"/>
    <property type="project" value="UniProtKB-KW"/>
</dbReference>
<dbReference type="AlphaFoldDB" id="A0A7X0FS14"/>
<dbReference type="InterPro" id="IPR016167">
    <property type="entry name" value="FAD-bd_PCMH_sub1"/>
</dbReference>
<dbReference type="Gene3D" id="3.30.43.10">
    <property type="entry name" value="Uridine Diphospho-n-acetylenolpyruvylglucosamine Reductase, domain 2"/>
    <property type="match status" value="1"/>
</dbReference>
<gene>
    <name evidence="7" type="ORF">HD594_002981</name>
</gene>
<organism evidence="7 8">
    <name type="scientific">Microbacterium thalassium</name>
    <dbReference type="NCBI Taxonomy" id="362649"/>
    <lineage>
        <taxon>Bacteria</taxon>
        <taxon>Bacillati</taxon>
        <taxon>Actinomycetota</taxon>
        <taxon>Actinomycetes</taxon>
        <taxon>Micrococcales</taxon>
        <taxon>Microbacteriaceae</taxon>
        <taxon>Microbacterium</taxon>
    </lineage>
</organism>
<dbReference type="PANTHER" id="PTHR42973:SF39">
    <property type="entry name" value="FAD-BINDING PCMH-TYPE DOMAIN-CONTAINING PROTEIN"/>
    <property type="match status" value="1"/>
</dbReference>
<comment type="cofactor">
    <cofactor evidence="1">
        <name>FAD</name>
        <dbReference type="ChEBI" id="CHEBI:57692"/>
    </cofactor>
</comment>
<keyword evidence="3" id="KW-0285">Flavoprotein</keyword>
<dbReference type="PANTHER" id="PTHR42973">
    <property type="entry name" value="BINDING OXIDOREDUCTASE, PUTATIVE (AFU_ORTHOLOGUE AFUA_1G17690)-RELATED"/>
    <property type="match status" value="1"/>
</dbReference>
<dbReference type="RefSeq" id="WP_184751712.1">
    <property type="nucleotide sequence ID" value="NZ_BAAAJR010000001.1"/>
</dbReference>
<proteinExistence type="inferred from homology"/>
<evidence type="ECO:0000313" key="8">
    <source>
        <dbReference type="Proteomes" id="UP000537775"/>
    </source>
</evidence>
<dbReference type="PROSITE" id="PS51387">
    <property type="entry name" value="FAD_PCMH"/>
    <property type="match status" value="1"/>
</dbReference>
<evidence type="ECO:0000256" key="3">
    <source>
        <dbReference type="ARBA" id="ARBA00022630"/>
    </source>
</evidence>
<dbReference type="InterPro" id="IPR016169">
    <property type="entry name" value="FAD-bd_PCMH_sub2"/>
</dbReference>
<keyword evidence="5" id="KW-0560">Oxidoreductase</keyword>
<dbReference type="InterPro" id="IPR006094">
    <property type="entry name" value="Oxid_FAD_bind_N"/>
</dbReference>
<dbReference type="InterPro" id="IPR016166">
    <property type="entry name" value="FAD-bd_PCMH"/>
</dbReference>
<comment type="similarity">
    <text evidence="2">Belongs to the oxygen-dependent FAD-linked oxidoreductase family.</text>
</comment>
<keyword evidence="8" id="KW-1185">Reference proteome</keyword>
<accession>A0A7X0FS14</accession>
<sequence>MTINTGTTTGVTAAAATADRLREVLGDRVVLAGDAAYDAARVPWNLAIDQRPFAVVHPESAEDVVDVVRAARALGLRVAPQSTGHGAGALADTDLSDAILVSLSKLRGVTVHPEAQSARVLGGSEWNDVVQAAAPWGLTALHGSSGDVGVVGYALSGGLSFYARAHGLAVNSVRAVQIVTADGRIVRASVHDDPELFWAVRGGSGAFGVVVSLEIDLLPIADVFAGMLLWPVDRAPEVVAAWSSWTTTAPESASTSLRVMHFPPMPDLPPFLSDRSVVVIDGAILETDAAATALLEPLRALTPEIDTFARIPAVQLVQVHMDPPEPTPGLTAGAMLSGFAGPAVDAYVAAATTTPGLFLAELRHVGGAAARRPDGAGAIGSVQGDFLLAGIAMVPAPELAESALAAAHGMVAAMADWHAPALALTFIDGGVDRTLGFGAAQDRLRELKAVYDPANMFAGGQPVG</sequence>
<dbReference type="SUPFAM" id="SSF56176">
    <property type="entry name" value="FAD-binding/transporter-associated domain-like"/>
    <property type="match status" value="1"/>
</dbReference>
<dbReference type="InterPro" id="IPR036318">
    <property type="entry name" value="FAD-bd_PCMH-like_sf"/>
</dbReference>
<feature type="domain" description="FAD-binding PCMH-type" evidence="6">
    <location>
        <begin position="48"/>
        <end position="220"/>
    </location>
</feature>
<dbReference type="Pfam" id="PF01565">
    <property type="entry name" value="FAD_binding_4"/>
    <property type="match status" value="1"/>
</dbReference>
<dbReference type="Proteomes" id="UP000537775">
    <property type="component" value="Unassembled WGS sequence"/>
</dbReference>
<protein>
    <submittedName>
        <fullName evidence="7">FAD/FMN-containing dehydrogenase</fullName>
    </submittedName>
</protein>
<dbReference type="Gene3D" id="3.40.462.20">
    <property type="match status" value="1"/>
</dbReference>
<evidence type="ECO:0000256" key="5">
    <source>
        <dbReference type="ARBA" id="ARBA00023002"/>
    </source>
</evidence>
<reference evidence="7 8" key="1">
    <citation type="submission" date="2020-08" db="EMBL/GenBank/DDBJ databases">
        <title>Sequencing the genomes of 1000 actinobacteria strains.</title>
        <authorList>
            <person name="Klenk H.-P."/>
        </authorList>
    </citation>
    <scope>NUCLEOTIDE SEQUENCE [LARGE SCALE GENOMIC DNA]</scope>
    <source>
        <strain evidence="7 8">DSM 12511</strain>
    </source>
</reference>
<dbReference type="InterPro" id="IPR050416">
    <property type="entry name" value="FAD-linked_Oxidoreductase"/>
</dbReference>
<evidence type="ECO:0000259" key="6">
    <source>
        <dbReference type="PROSITE" id="PS51387"/>
    </source>
</evidence>
<evidence type="ECO:0000256" key="2">
    <source>
        <dbReference type="ARBA" id="ARBA00005466"/>
    </source>
</evidence>
<evidence type="ECO:0000313" key="7">
    <source>
        <dbReference type="EMBL" id="MBB6392668.1"/>
    </source>
</evidence>
<name>A0A7X0FS14_9MICO</name>
<comment type="caution">
    <text evidence="7">The sequence shown here is derived from an EMBL/GenBank/DDBJ whole genome shotgun (WGS) entry which is preliminary data.</text>
</comment>